<evidence type="ECO:0000313" key="2">
    <source>
        <dbReference type="EMBL" id="CAB4169262.1"/>
    </source>
</evidence>
<protein>
    <submittedName>
        <fullName evidence="7">Uncharacterized protein</fullName>
    </submittedName>
</protein>
<dbReference type="EMBL" id="LR798377">
    <property type="protein sequence ID" value="CAB5227149.1"/>
    <property type="molecule type" value="Genomic_DNA"/>
</dbReference>
<dbReference type="EMBL" id="LR797361">
    <property type="protein sequence ID" value="CAB4210851.1"/>
    <property type="molecule type" value="Genomic_DNA"/>
</dbReference>
<evidence type="ECO:0000313" key="5">
    <source>
        <dbReference type="EMBL" id="CAB4197498.1"/>
    </source>
</evidence>
<dbReference type="EMBL" id="LR797009">
    <property type="protein sequence ID" value="CAB4181652.1"/>
    <property type="molecule type" value="Genomic_DNA"/>
</dbReference>
<dbReference type="EMBL" id="LR796942">
    <property type="protein sequence ID" value="CAB4176137.1"/>
    <property type="molecule type" value="Genomic_DNA"/>
</dbReference>
<dbReference type="EMBL" id="LR796838">
    <property type="protein sequence ID" value="CAB4169262.1"/>
    <property type="molecule type" value="Genomic_DNA"/>
</dbReference>
<reference evidence="7" key="1">
    <citation type="submission" date="2020-05" db="EMBL/GenBank/DDBJ databases">
        <authorList>
            <person name="Chiriac C."/>
            <person name="Salcher M."/>
            <person name="Ghai R."/>
            <person name="Kavagutti S V."/>
        </authorList>
    </citation>
    <scope>NUCLEOTIDE SEQUENCE</scope>
</reference>
<evidence type="ECO:0000313" key="4">
    <source>
        <dbReference type="EMBL" id="CAB4181652.1"/>
    </source>
</evidence>
<accession>A0A6J7X7Q7</accession>
<sequence length="741" mass="76897">MAQDLGLAFRLSVDAGGLVAGISEAEVSLEKVGKAAQASSKDFRAAAKVLDSVATPAEKYASTLSNLDDLLAKGTLTWETHGRAVAKAAAEMEKATGSAEKLGEAVKNVEPVAEGSTATVEGLSTKFANLFGQGPAAKKLTGAFDGLVGKVQAFAGTDVGKPLVAFGRAAADSLNVTERLSGATKVASVAYTLGNAAANAFGLTLGGLVNPGVGVAQVVLLLSDNLSEAIAACYSMAAAVSETRAEAEALGVTFESLNMSKALAAGVASEDLIRFNAVLSALDVRAFDDLALAVEESTKGQTRLGQAAEGTMNIFGGAFTGLLEGFESGLGGLSDGLADLVGGFNELARPIAQALRPFGTLIGVILEAAGGLIGMIGELGGVVLRLAGIVTNIFLSPVIVGFNNFADTIKAGVGGAFEYVSQAVAFFNKGLDLTHDLLKGLPFIGAAFASNVPEPQAAAPVAGKAVSETPEEVDDHTAAIGRQEEALGRVIDKALQYGEVGFTAAVDYETGLRHLNTQLESGILNETSYAQSVDRLSQKFNEQVTAIEARAAAQKRLAGDDAEFEAENSKAMSRQTDMYLDAAKAAEEYGARGAAALAQYEGGLTALNQKMEDGRLNATSYAIEAENLRDKFKGQIEKVKELQAAEKKRADDIKSLREQIGGADDFQETARKTLGGKSNDSLQVSDVRSSEGIKTFMSLMSGREDPAIAEHRKSNDTLRQMLARLRALEQAPLEIAGGAGR</sequence>
<keyword evidence="1" id="KW-0175">Coiled coil</keyword>
<evidence type="ECO:0000313" key="7">
    <source>
        <dbReference type="EMBL" id="CAB5227149.1"/>
    </source>
</evidence>
<evidence type="ECO:0000256" key="1">
    <source>
        <dbReference type="SAM" id="Coils"/>
    </source>
</evidence>
<gene>
    <name evidence="4" type="ORF">UFOVP1073_51</name>
    <name evidence="5" type="ORF">UFOVP1308_16</name>
    <name evidence="6" type="ORF">UFOVP1423_53</name>
    <name evidence="7" type="ORF">UFOVP1520_24</name>
    <name evidence="2" type="ORF">UFOVP898_53</name>
    <name evidence="3" type="ORF">UFOVP985_6</name>
</gene>
<feature type="coiled-coil region" evidence="1">
    <location>
        <begin position="622"/>
        <end position="659"/>
    </location>
</feature>
<organism evidence="7">
    <name type="scientific">uncultured Caudovirales phage</name>
    <dbReference type="NCBI Taxonomy" id="2100421"/>
    <lineage>
        <taxon>Viruses</taxon>
        <taxon>Duplodnaviria</taxon>
        <taxon>Heunggongvirae</taxon>
        <taxon>Uroviricota</taxon>
        <taxon>Caudoviricetes</taxon>
        <taxon>Peduoviridae</taxon>
        <taxon>Maltschvirus</taxon>
        <taxon>Maltschvirus maltsch</taxon>
    </lineage>
</organism>
<name>A0A6J7X7Q7_9CAUD</name>
<evidence type="ECO:0000313" key="6">
    <source>
        <dbReference type="EMBL" id="CAB4210851.1"/>
    </source>
</evidence>
<dbReference type="EMBL" id="LR797259">
    <property type="protein sequence ID" value="CAB4197498.1"/>
    <property type="molecule type" value="Genomic_DNA"/>
</dbReference>
<proteinExistence type="predicted"/>
<evidence type="ECO:0000313" key="3">
    <source>
        <dbReference type="EMBL" id="CAB4176137.1"/>
    </source>
</evidence>